<dbReference type="PANTHER" id="PTHR34582:SF7">
    <property type="entry name" value="UPF0702 TRANSMEMBRANE PROTEIN YDFS"/>
    <property type="match status" value="1"/>
</dbReference>
<sequence length="235" mass="26288">MVPDFGAAIIRSVLIIIALFFITKVLGKKQLSSLSFYEYIVGITIGDIAGSISMDPRLRLASSLPALLIWSATPLIVSLLSLRFPKFRAAVEGKATVFIENGRLLKEKVKKEKYTKDELLEQLRLKSIFDPEDVEFAQLETNGQISVLLKKVKQPVVNEDLECLRPAPNEPKATGDAGQELSAANILACMAKWQEQFEQFSAEAPQFSEACRQFSAEIETFRKQIQPVLKVQKEK</sequence>
<proteinExistence type="inferred from homology"/>
<dbReference type="AlphaFoldDB" id="A0A5D4R7L3"/>
<feature type="transmembrane region" description="Helical" evidence="7">
    <location>
        <begin position="6"/>
        <end position="27"/>
    </location>
</feature>
<evidence type="ECO:0000313" key="9">
    <source>
        <dbReference type="EMBL" id="TYS46261.1"/>
    </source>
</evidence>
<keyword evidence="5 7" id="KW-1133">Transmembrane helix</keyword>
<comment type="similarity">
    <text evidence="2">Belongs to the UPF0702 family.</text>
</comment>
<keyword evidence="4 7" id="KW-0812">Transmembrane</keyword>
<gene>
    <name evidence="9" type="ORF">FZD51_16920</name>
</gene>
<dbReference type="EMBL" id="VTER01000008">
    <property type="protein sequence ID" value="TYS46261.1"/>
    <property type="molecule type" value="Genomic_DNA"/>
</dbReference>
<dbReference type="Pfam" id="PF04239">
    <property type="entry name" value="DUF421"/>
    <property type="match status" value="1"/>
</dbReference>
<evidence type="ECO:0000256" key="1">
    <source>
        <dbReference type="ARBA" id="ARBA00004651"/>
    </source>
</evidence>
<protein>
    <submittedName>
        <fullName evidence="9">DUF421 domain-containing protein</fullName>
    </submittedName>
</protein>
<accession>A0A5D4R7L3</accession>
<keyword evidence="6 7" id="KW-0472">Membrane</keyword>
<evidence type="ECO:0000256" key="2">
    <source>
        <dbReference type="ARBA" id="ARBA00006448"/>
    </source>
</evidence>
<evidence type="ECO:0000313" key="10">
    <source>
        <dbReference type="Proteomes" id="UP000322139"/>
    </source>
</evidence>
<evidence type="ECO:0000259" key="8">
    <source>
        <dbReference type="Pfam" id="PF04239"/>
    </source>
</evidence>
<evidence type="ECO:0000256" key="7">
    <source>
        <dbReference type="SAM" id="Phobius"/>
    </source>
</evidence>
<feature type="transmembrane region" description="Helical" evidence="7">
    <location>
        <begin position="60"/>
        <end position="82"/>
    </location>
</feature>
<dbReference type="Gene3D" id="3.30.240.20">
    <property type="entry name" value="bsu07140 like domains"/>
    <property type="match status" value="1"/>
</dbReference>
<comment type="subcellular location">
    <subcellularLocation>
        <location evidence="1">Cell membrane</location>
        <topology evidence="1">Multi-pass membrane protein</topology>
    </subcellularLocation>
</comment>
<evidence type="ECO:0000256" key="3">
    <source>
        <dbReference type="ARBA" id="ARBA00022475"/>
    </source>
</evidence>
<feature type="domain" description="YetF C-terminal" evidence="8">
    <location>
        <begin position="83"/>
        <end position="152"/>
    </location>
</feature>
<feature type="transmembrane region" description="Helical" evidence="7">
    <location>
        <begin position="34"/>
        <end position="54"/>
    </location>
</feature>
<organism evidence="9 10">
    <name type="scientific">Bacillus infantis</name>
    <dbReference type="NCBI Taxonomy" id="324767"/>
    <lineage>
        <taxon>Bacteria</taxon>
        <taxon>Bacillati</taxon>
        <taxon>Bacillota</taxon>
        <taxon>Bacilli</taxon>
        <taxon>Bacillales</taxon>
        <taxon>Bacillaceae</taxon>
        <taxon>Bacillus</taxon>
    </lineage>
</organism>
<keyword evidence="3" id="KW-1003">Cell membrane</keyword>
<comment type="caution">
    <text evidence="9">The sequence shown here is derived from an EMBL/GenBank/DDBJ whole genome shotgun (WGS) entry which is preliminary data.</text>
</comment>
<dbReference type="Proteomes" id="UP000322139">
    <property type="component" value="Unassembled WGS sequence"/>
</dbReference>
<reference evidence="9 10" key="1">
    <citation type="submission" date="2019-08" db="EMBL/GenBank/DDBJ databases">
        <title>Bacillus genomes from the desert of Cuatro Cienegas, Coahuila.</title>
        <authorList>
            <person name="Olmedo-Alvarez G."/>
        </authorList>
    </citation>
    <scope>NUCLEOTIDE SEQUENCE [LARGE SCALE GENOMIC DNA]</scope>
    <source>
        <strain evidence="9 10">CH446_14T</strain>
    </source>
</reference>
<dbReference type="RefSeq" id="WP_148975845.1">
    <property type="nucleotide sequence ID" value="NZ_JBNIKT010000002.1"/>
</dbReference>
<evidence type="ECO:0000256" key="6">
    <source>
        <dbReference type="ARBA" id="ARBA00023136"/>
    </source>
</evidence>
<dbReference type="GO" id="GO:0005886">
    <property type="term" value="C:plasma membrane"/>
    <property type="evidence" value="ECO:0007669"/>
    <property type="project" value="UniProtKB-SubCell"/>
</dbReference>
<evidence type="ECO:0000256" key="4">
    <source>
        <dbReference type="ARBA" id="ARBA00022692"/>
    </source>
</evidence>
<name>A0A5D4R7L3_9BACI</name>
<dbReference type="InterPro" id="IPR007353">
    <property type="entry name" value="DUF421"/>
</dbReference>
<dbReference type="InterPro" id="IPR023090">
    <property type="entry name" value="UPF0702_alpha/beta_dom_sf"/>
</dbReference>
<evidence type="ECO:0000256" key="5">
    <source>
        <dbReference type="ARBA" id="ARBA00022989"/>
    </source>
</evidence>
<dbReference type="PANTHER" id="PTHR34582">
    <property type="entry name" value="UPF0702 TRANSMEMBRANE PROTEIN YCAP"/>
    <property type="match status" value="1"/>
</dbReference>